<evidence type="ECO:0000313" key="2">
    <source>
        <dbReference type="Proteomes" id="UP000019109"/>
    </source>
</evidence>
<dbReference type="EMBL" id="BAVR01000003">
    <property type="protein sequence ID" value="GAE86976.1"/>
    <property type="molecule type" value="Genomic_DNA"/>
</dbReference>
<accession>W4V187</accession>
<gene>
    <name evidence="1" type="ORF">JCM21531_313</name>
</gene>
<reference evidence="1" key="1">
    <citation type="journal article" date="2014" name="Genome Announc.">
        <title>Draft Genome Sequence of Clostridium straminisolvens Strain JCM 21531T, Isolated from a Cellulose-Degrading Bacterial Community.</title>
        <authorList>
            <person name="Yuki M."/>
            <person name="Oshima K."/>
            <person name="Suda W."/>
            <person name="Sakamoto M."/>
            <person name="Kitamura K."/>
            <person name="Iida T."/>
            <person name="Hattori M."/>
            <person name="Ohkuma M."/>
        </authorList>
    </citation>
    <scope>NUCLEOTIDE SEQUENCE [LARGE SCALE GENOMIC DNA]</scope>
    <source>
        <strain evidence="1">JCM 21531</strain>
    </source>
</reference>
<name>W4V187_9FIRM</name>
<sequence length="79" mass="9003">MELYHVNTKNGNKNELSKDQIKINKAHTLAKKGLLALSIVVGIQVMKAMLDKEAEERAWLKGKHNKDRTVYHHGCLCTF</sequence>
<proteinExistence type="predicted"/>
<comment type="caution">
    <text evidence="1">The sequence shown here is derived from an EMBL/GenBank/DDBJ whole genome shotgun (WGS) entry which is preliminary data.</text>
</comment>
<dbReference type="AlphaFoldDB" id="W4V187"/>
<dbReference type="Proteomes" id="UP000019109">
    <property type="component" value="Unassembled WGS sequence"/>
</dbReference>
<protein>
    <submittedName>
        <fullName evidence="1">Uncharacterized protein</fullName>
    </submittedName>
</protein>
<dbReference type="RefSeq" id="WP_094184704.1">
    <property type="nucleotide sequence ID" value="NZ_BAVR01000003.1"/>
</dbReference>
<keyword evidence="2" id="KW-1185">Reference proteome</keyword>
<evidence type="ECO:0000313" key="1">
    <source>
        <dbReference type="EMBL" id="GAE86976.1"/>
    </source>
</evidence>
<organism evidence="1 2">
    <name type="scientific">Acetivibrio straminisolvens JCM 21531</name>
    <dbReference type="NCBI Taxonomy" id="1294263"/>
    <lineage>
        <taxon>Bacteria</taxon>
        <taxon>Bacillati</taxon>
        <taxon>Bacillota</taxon>
        <taxon>Clostridia</taxon>
        <taxon>Eubacteriales</taxon>
        <taxon>Oscillospiraceae</taxon>
        <taxon>Acetivibrio</taxon>
    </lineage>
</organism>